<dbReference type="PANTHER" id="PTHR23504:SF105">
    <property type="entry name" value="PROTEIN ZINC INDUCED FACILITATOR 1-LIKE"/>
    <property type="match status" value="1"/>
</dbReference>
<dbReference type="Proteomes" id="UP000593568">
    <property type="component" value="Unassembled WGS sequence"/>
</dbReference>
<evidence type="ECO:0000256" key="5">
    <source>
        <dbReference type="ARBA" id="ARBA00023136"/>
    </source>
</evidence>
<dbReference type="InterPro" id="IPR036259">
    <property type="entry name" value="MFS_trans_sf"/>
</dbReference>
<dbReference type="EMBL" id="JABEZW010000008">
    <property type="protein sequence ID" value="MBA0771531.1"/>
    <property type="molecule type" value="Genomic_DNA"/>
</dbReference>
<evidence type="ECO:0000256" key="3">
    <source>
        <dbReference type="ARBA" id="ARBA00022692"/>
    </source>
</evidence>
<evidence type="ECO:0008006" key="10">
    <source>
        <dbReference type="Google" id="ProtNLM"/>
    </source>
</evidence>
<dbReference type="PANTHER" id="PTHR23504">
    <property type="entry name" value="MAJOR FACILITATOR SUPERFAMILY DOMAIN-CONTAINING PROTEIN 10"/>
    <property type="match status" value="1"/>
</dbReference>
<name>A0A7J9EF95_9ROSI</name>
<sequence>MHSPYSTGPPPHSVPNTPISRNRHSPRSAAIRDSLPLSYFRFLFLPSSVDIAEAYASEVCREEYRALALSVVSTSRGIGLIIGPAIGGFFAQPVEKYPNLFAESSIFGRFPYFLPCLIISVYAVGSLVACKWLP</sequence>
<accession>A0A7J9EF95</accession>
<keyword evidence="3 7" id="KW-0812">Transmembrane</keyword>
<feature type="transmembrane region" description="Helical" evidence="7">
    <location>
        <begin position="110"/>
        <end position="133"/>
    </location>
</feature>
<dbReference type="AlphaFoldDB" id="A0A7J9EF95"/>
<keyword evidence="9" id="KW-1185">Reference proteome</keyword>
<keyword evidence="2" id="KW-0813">Transport</keyword>
<gene>
    <name evidence="8" type="ORF">Gotri_007031</name>
</gene>
<evidence type="ECO:0000256" key="6">
    <source>
        <dbReference type="SAM" id="MobiDB-lite"/>
    </source>
</evidence>
<keyword evidence="4 7" id="KW-1133">Transmembrane helix</keyword>
<dbReference type="SUPFAM" id="SSF103473">
    <property type="entry name" value="MFS general substrate transporter"/>
    <property type="match status" value="1"/>
</dbReference>
<organism evidence="8 9">
    <name type="scientific">Gossypium trilobum</name>
    <dbReference type="NCBI Taxonomy" id="34281"/>
    <lineage>
        <taxon>Eukaryota</taxon>
        <taxon>Viridiplantae</taxon>
        <taxon>Streptophyta</taxon>
        <taxon>Embryophyta</taxon>
        <taxon>Tracheophyta</taxon>
        <taxon>Spermatophyta</taxon>
        <taxon>Magnoliopsida</taxon>
        <taxon>eudicotyledons</taxon>
        <taxon>Gunneridae</taxon>
        <taxon>Pentapetalae</taxon>
        <taxon>rosids</taxon>
        <taxon>malvids</taxon>
        <taxon>Malvales</taxon>
        <taxon>Malvaceae</taxon>
        <taxon>Malvoideae</taxon>
        <taxon>Gossypium</taxon>
    </lineage>
</organism>
<evidence type="ECO:0000313" key="8">
    <source>
        <dbReference type="EMBL" id="MBA0771531.1"/>
    </source>
</evidence>
<dbReference type="Gene3D" id="1.20.1250.20">
    <property type="entry name" value="MFS general substrate transporter like domains"/>
    <property type="match status" value="1"/>
</dbReference>
<dbReference type="GO" id="GO:0016020">
    <property type="term" value="C:membrane"/>
    <property type="evidence" value="ECO:0007669"/>
    <property type="project" value="UniProtKB-SubCell"/>
</dbReference>
<feature type="non-terminal residue" evidence="8">
    <location>
        <position position="1"/>
    </location>
</feature>
<evidence type="ECO:0000256" key="1">
    <source>
        <dbReference type="ARBA" id="ARBA00004141"/>
    </source>
</evidence>
<evidence type="ECO:0000256" key="2">
    <source>
        <dbReference type="ARBA" id="ARBA00022448"/>
    </source>
</evidence>
<feature type="transmembrane region" description="Helical" evidence="7">
    <location>
        <begin position="66"/>
        <end position="90"/>
    </location>
</feature>
<proteinExistence type="predicted"/>
<evidence type="ECO:0000313" key="9">
    <source>
        <dbReference type="Proteomes" id="UP000593568"/>
    </source>
</evidence>
<protein>
    <recommendedName>
        <fullName evidence="10">Major facilitator superfamily (MFS) profile domain-containing protein</fullName>
    </recommendedName>
</protein>
<keyword evidence="5 7" id="KW-0472">Membrane</keyword>
<evidence type="ECO:0000256" key="4">
    <source>
        <dbReference type="ARBA" id="ARBA00022989"/>
    </source>
</evidence>
<reference evidence="8 9" key="1">
    <citation type="journal article" date="2019" name="Genome Biol. Evol.">
        <title>Insights into the evolution of the New World diploid cottons (Gossypium, subgenus Houzingenia) based on genome sequencing.</title>
        <authorList>
            <person name="Grover C.E."/>
            <person name="Arick M.A. 2nd"/>
            <person name="Thrash A."/>
            <person name="Conover J.L."/>
            <person name="Sanders W.S."/>
            <person name="Peterson D.G."/>
            <person name="Frelichowski J.E."/>
            <person name="Scheffler J.A."/>
            <person name="Scheffler B.E."/>
            <person name="Wendel J.F."/>
        </authorList>
    </citation>
    <scope>NUCLEOTIDE SEQUENCE [LARGE SCALE GENOMIC DNA]</scope>
    <source>
        <strain evidence="8">8</strain>
        <tissue evidence="8">Leaf</tissue>
    </source>
</reference>
<comment type="subcellular location">
    <subcellularLocation>
        <location evidence="1">Membrane</location>
        <topology evidence="1">Multi-pass membrane protein</topology>
    </subcellularLocation>
</comment>
<comment type="caution">
    <text evidence="8">The sequence shown here is derived from an EMBL/GenBank/DDBJ whole genome shotgun (WGS) entry which is preliminary data.</text>
</comment>
<evidence type="ECO:0000256" key="7">
    <source>
        <dbReference type="SAM" id="Phobius"/>
    </source>
</evidence>
<feature type="region of interest" description="Disordered" evidence="6">
    <location>
        <begin position="1"/>
        <end position="25"/>
    </location>
</feature>